<evidence type="ECO:0000313" key="3">
    <source>
        <dbReference type="Proteomes" id="UP000243799"/>
    </source>
</evidence>
<evidence type="ECO:0000259" key="1">
    <source>
        <dbReference type="Pfam" id="PF13649"/>
    </source>
</evidence>
<dbReference type="GO" id="GO:0008168">
    <property type="term" value="F:methyltransferase activity"/>
    <property type="evidence" value="ECO:0007669"/>
    <property type="project" value="UniProtKB-KW"/>
</dbReference>
<dbReference type="OrthoDB" id="3528482at2"/>
<proteinExistence type="predicted"/>
<dbReference type="GO" id="GO:0032259">
    <property type="term" value="P:methylation"/>
    <property type="evidence" value="ECO:0007669"/>
    <property type="project" value="UniProtKB-KW"/>
</dbReference>
<keyword evidence="3" id="KW-1185">Reference proteome</keyword>
<dbReference type="AlphaFoldDB" id="A0A1I0XZG6"/>
<keyword evidence="2" id="KW-0808">Transferase</keyword>
<sequence length="203" mass="21579">MMSSPRSQDYRTFLAAAFREPAAIGAVAPSSTTLARTLASVVPSTGQPVVVELGPGTGSVSAAIQRRLPAGARHIAIEANRNLAEHVRETQPAVEVVHGDAGDLIPLLAGQGLCRVDAVVSGLPWTLFPLPVQRRILDQIGIVLAPGAAFTTFAYLHARALAGARRFHHLVRDAFDEVIVGRTVWANVPPARVYVCRRAVRSG</sequence>
<feature type="domain" description="Methyltransferase" evidence="1">
    <location>
        <begin position="50"/>
        <end position="147"/>
    </location>
</feature>
<dbReference type="InterPro" id="IPR041698">
    <property type="entry name" value="Methyltransf_25"/>
</dbReference>
<dbReference type="SUPFAM" id="SSF53335">
    <property type="entry name" value="S-adenosyl-L-methionine-dependent methyltransferases"/>
    <property type="match status" value="1"/>
</dbReference>
<protein>
    <submittedName>
        <fullName evidence="2">Phospholipid N-methyltransferase</fullName>
    </submittedName>
</protein>
<dbReference type="CDD" id="cd02440">
    <property type="entry name" value="AdoMet_MTases"/>
    <property type="match status" value="1"/>
</dbReference>
<keyword evidence="2" id="KW-0489">Methyltransferase</keyword>
<dbReference type="STRING" id="490629.SAMN05216266_10485"/>
<dbReference type="Pfam" id="PF13649">
    <property type="entry name" value="Methyltransf_25"/>
    <property type="match status" value="1"/>
</dbReference>
<dbReference type="InterPro" id="IPR029063">
    <property type="entry name" value="SAM-dependent_MTases_sf"/>
</dbReference>
<evidence type="ECO:0000313" key="2">
    <source>
        <dbReference type="EMBL" id="SFB05578.1"/>
    </source>
</evidence>
<dbReference type="EMBL" id="FOKG01000004">
    <property type="protein sequence ID" value="SFB05578.1"/>
    <property type="molecule type" value="Genomic_DNA"/>
</dbReference>
<dbReference type="Gene3D" id="3.40.50.150">
    <property type="entry name" value="Vaccinia Virus protein VP39"/>
    <property type="match status" value="1"/>
</dbReference>
<dbReference type="Proteomes" id="UP000243799">
    <property type="component" value="Unassembled WGS sequence"/>
</dbReference>
<organism evidence="2 3">
    <name type="scientific">Amycolatopsis marina</name>
    <dbReference type="NCBI Taxonomy" id="490629"/>
    <lineage>
        <taxon>Bacteria</taxon>
        <taxon>Bacillati</taxon>
        <taxon>Actinomycetota</taxon>
        <taxon>Actinomycetes</taxon>
        <taxon>Pseudonocardiales</taxon>
        <taxon>Pseudonocardiaceae</taxon>
        <taxon>Amycolatopsis</taxon>
    </lineage>
</organism>
<name>A0A1I0XZG6_9PSEU</name>
<gene>
    <name evidence="2" type="ORF">SAMN05216266_10485</name>
</gene>
<accession>A0A1I0XZG6</accession>
<reference evidence="3" key="1">
    <citation type="submission" date="2016-10" db="EMBL/GenBank/DDBJ databases">
        <authorList>
            <person name="Varghese N."/>
            <person name="Submissions S."/>
        </authorList>
    </citation>
    <scope>NUCLEOTIDE SEQUENCE [LARGE SCALE GENOMIC DNA]</scope>
    <source>
        <strain evidence="3">CGMCC 4.3568</strain>
    </source>
</reference>